<dbReference type="EMBL" id="VSWD01000011">
    <property type="protein sequence ID" value="KAK3087061.1"/>
    <property type="molecule type" value="Genomic_DNA"/>
</dbReference>
<dbReference type="GO" id="GO:0005634">
    <property type="term" value="C:nucleus"/>
    <property type="evidence" value="ECO:0007669"/>
    <property type="project" value="TreeGrafter"/>
</dbReference>
<dbReference type="GO" id="GO:0035371">
    <property type="term" value="C:microtubule plus-end"/>
    <property type="evidence" value="ECO:0007669"/>
    <property type="project" value="TreeGrafter"/>
</dbReference>
<gene>
    <name evidence="3" type="ORF">FSP39_001131</name>
</gene>
<dbReference type="SUPFAM" id="SSF74924">
    <property type="entry name" value="Cap-Gly domain"/>
    <property type="match status" value="1"/>
</dbReference>
<dbReference type="FunFam" id="2.30.30.190:FF:000014">
    <property type="entry name" value="Uncharacterized protein, isoform E"/>
    <property type="match status" value="1"/>
</dbReference>
<reference evidence="3" key="1">
    <citation type="submission" date="2019-08" db="EMBL/GenBank/DDBJ databases">
        <title>The improved chromosome-level genome for the pearl oyster Pinctada fucata martensii using PacBio sequencing and Hi-C.</title>
        <authorList>
            <person name="Zheng Z."/>
        </authorList>
    </citation>
    <scope>NUCLEOTIDE SEQUENCE</scope>
    <source>
        <strain evidence="3">ZZ-2019</strain>
        <tissue evidence="3">Adductor muscle</tissue>
    </source>
</reference>
<protein>
    <recommendedName>
        <fullName evidence="2">CAP-Gly domain-containing protein</fullName>
    </recommendedName>
</protein>
<feature type="domain" description="CAP-Gly" evidence="2">
    <location>
        <begin position="70"/>
        <end position="112"/>
    </location>
</feature>
<evidence type="ECO:0000313" key="3">
    <source>
        <dbReference type="EMBL" id="KAK3087061.1"/>
    </source>
</evidence>
<dbReference type="PANTHER" id="PTHR18916:SF89">
    <property type="entry name" value="CAP-GLY DOMAIN-CONTAINING PROTEIN"/>
    <property type="match status" value="1"/>
</dbReference>
<dbReference type="PROSITE" id="PS50245">
    <property type="entry name" value="CAP_GLY_2"/>
    <property type="match status" value="1"/>
</dbReference>
<feature type="compositionally biased region" description="Basic residues" evidence="1">
    <location>
        <begin position="121"/>
        <end position="130"/>
    </location>
</feature>
<proteinExistence type="predicted"/>
<dbReference type="GO" id="GO:0031122">
    <property type="term" value="P:cytoplasmic microtubule organization"/>
    <property type="evidence" value="ECO:0007669"/>
    <property type="project" value="TreeGrafter"/>
</dbReference>
<dbReference type="InterPro" id="IPR000938">
    <property type="entry name" value="CAP-Gly_domain"/>
</dbReference>
<dbReference type="Gene3D" id="2.30.30.190">
    <property type="entry name" value="CAP Gly-rich-like domain"/>
    <property type="match status" value="1"/>
</dbReference>
<feature type="compositionally biased region" description="Low complexity" evidence="1">
    <location>
        <begin position="146"/>
        <end position="158"/>
    </location>
</feature>
<dbReference type="GO" id="GO:0005938">
    <property type="term" value="C:cell cortex"/>
    <property type="evidence" value="ECO:0007669"/>
    <property type="project" value="TreeGrafter"/>
</dbReference>
<feature type="region of interest" description="Disordered" evidence="1">
    <location>
        <begin position="121"/>
        <end position="171"/>
    </location>
</feature>
<dbReference type="Pfam" id="PF01302">
    <property type="entry name" value="CAP_GLY"/>
    <property type="match status" value="1"/>
</dbReference>
<name>A0AA88XKK2_PINIB</name>
<feature type="compositionally biased region" description="Polar residues" evidence="1">
    <location>
        <begin position="131"/>
        <end position="145"/>
    </location>
</feature>
<sequence length="171" mass="18604">MKRNSLTLHLSDEEESICDDSASTCSFGSRADLDRLHESPVPSWVQIGESVMVASSRGGSNKTGVVQFVGNVEFAPGPWVGVELDLPEGKNDGSVNNIRYFKCRNRHGIFVRHDKLILDKKRRGSRKQASVKRQSLNSSNPNLVRSSGGSHGNSPNSSLLRPTAASSAKKK</sequence>
<dbReference type="InterPro" id="IPR036859">
    <property type="entry name" value="CAP-Gly_dom_sf"/>
</dbReference>
<dbReference type="SMART" id="SM01052">
    <property type="entry name" value="CAP_GLY"/>
    <property type="match status" value="1"/>
</dbReference>
<dbReference type="GO" id="GO:0051010">
    <property type="term" value="F:microtubule plus-end binding"/>
    <property type="evidence" value="ECO:0007669"/>
    <property type="project" value="TreeGrafter"/>
</dbReference>
<evidence type="ECO:0000313" key="4">
    <source>
        <dbReference type="Proteomes" id="UP001186944"/>
    </source>
</evidence>
<dbReference type="Proteomes" id="UP001186944">
    <property type="component" value="Unassembled WGS sequence"/>
</dbReference>
<evidence type="ECO:0000259" key="2">
    <source>
        <dbReference type="PROSITE" id="PS50245"/>
    </source>
</evidence>
<organism evidence="3 4">
    <name type="scientific">Pinctada imbricata</name>
    <name type="common">Atlantic pearl-oyster</name>
    <name type="synonym">Pinctada martensii</name>
    <dbReference type="NCBI Taxonomy" id="66713"/>
    <lineage>
        <taxon>Eukaryota</taxon>
        <taxon>Metazoa</taxon>
        <taxon>Spiralia</taxon>
        <taxon>Lophotrochozoa</taxon>
        <taxon>Mollusca</taxon>
        <taxon>Bivalvia</taxon>
        <taxon>Autobranchia</taxon>
        <taxon>Pteriomorphia</taxon>
        <taxon>Pterioida</taxon>
        <taxon>Pterioidea</taxon>
        <taxon>Pteriidae</taxon>
        <taxon>Pinctada</taxon>
    </lineage>
</organism>
<dbReference type="PANTHER" id="PTHR18916">
    <property type="entry name" value="DYNACTIN 1-RELATED MICROTUBULE-BINDING"/>
    <property type="match status" value="1"/>
</dbReference>
<comment type="caution">
    <text evidence="3">The sequence shown here is derived from an EMBL/GenBank/DDBJ whole genome shotgun (WGS) entry which is preliminary data.</text>
</comment>
<keyword evidence="4" id="KW-1185">Reference proteome</keyword>
<evidence type="ECO:0000256" key="1">
    <source>
        <dbReference type="SAM" id="MobiDB-lite"/>
    </source>
</evidence>
<dbReference type="AlphaFoldDB" id="A0AA88XKK2"/>
<accession>A0AA88XKK2</accession>